<evidence type="ECO:0000313" key="1">
    <source>
        <dbReference type="EMBL" id="JAH09696.1"/>
    </source>
</evidence>
<sequence length="91" mass="10842">MIYSQPYNGWYRVRVRGHMWPKENKLSTNSKTALASRGSTCVEPNYFSKHYVKYYLQQELFPMAHATRDRCVQGKKYQHNIKTDIYVSNCE</sequence>
<name>A0A0E9PYI5_ANGAN</name>
<organism evidence="1">
    <name type="scientific">Anguilla anguilla</name>
    <name type="common">European freshwater eel</name>
    <name type="synonym">Muraena anguilla</name>
    <dbReference type="NCBI Taxonomy" id="7936"/>
    <lineage>
        <taxon>Eukaryota</taxon>
        <taxon>Metazoa</taxon>
        <taxon>Chordata</taxon>
        <taxon>Craniata</taxon>
        <taxon>Vertebrata</taxon>
        <taxon>Euteleostomi</taxon>
        <taxon>Actinopterygii</taxon>
        <taxon>Neopterygii</taxon>
        <taxon>Teleostei</taxon>
        <taxon>Anguilliformes</taxon>
        <taxon>Anguillidae</taxon>
        <taxon>Anguilla</taxon>
    </lineage>
</organism>
<dbReference type="AlphaFoldDB" id="A0A0E9PYI5"/>
<accession>A0A0E9PYI5</accession>
<reference evidence="1" key="2">
    <citation type="journal article" date="2015" name="Fish Shellfish Immunol.">
        <title>Early steps in the European eel (Anguilla anguilla)-Vibrio vulnificus interaction in the gills: Role of the RtxA13 toxin.</title>
        <authorList>
            <person name="Callol A."/>
            <person name="Pajuelo D."/>
            <person name="Ebbesson L."/>
            <person name="Teles M."/>
            <person name="MacKenzie S."/>
            <person name="Amaro C."/>
        </authorList>
    </citation>
    <scope>NUCLEOTIDE SEQUENCE</scope>
</reference>
<proteinExistence type="predicted"/>
<reference evidence="1" key="1">
    <citation type="submission" date="2014-11" db="EMBL/GenBank/DDBJ databases">
        <authorList>
            <person name="Amaro Gonzalez C."/>
        </authorList>
    </citation>
    <scope>NUCLEOTIDE SEQUENCE</scope>
</reference>
<dbReference type="EMBL" id="GBXM01098881">
    <property type="protein sequence ID" value="JAH09696.1"/>
    <property type="molecule type" value="Transcribed_RNA"/>
</dbReference>
<protein>
    <submittedName>
        <fullName evidence="1">Uncharacterized protein</fullName>
    </submittedName>
</protein>